<feature type="transmembrane region" description="Helical" evidence="6">
    <location>
        <begin position="108"/>
        <end position="132"/>
    </location>
</feature>
<feature type="domain" description="Major facilitator superfamily (MFS) profile" evidence="7">
    <location>
        <begin position="226"/>
        <end position="411"/>
    </location>
</feature>
<gene>
    <name evidence="8" type="ORF">C8U37_10477</name>
</gene>
<evidence type="ECO:0000256" key="3">
    <source>
        <dbReference type="ARBA" id="ARBA00022692"/>
    </source>
</evidence>
<dbReference type="AlphaFoldDB" id="A0A2T5INS1"/>
<dbReference type="InterPro" id="IPR020846">
    <property type="entry name" value="MFS_dom"/>
</dbReference>
<organism evidence="8 9">
    <name type="scientific">Trichococcus patagoniensis</name>
    <dbReference type="NCBI Taxonomy" id="382641"/>
    <lineage>
        <taxon>Bacteria</taxon>
        <taxon>Bacillati</taxon>
        <taxon>Bacillota</taxon>
        <taxon>Bacilli</taxon>
        <taxon>Lactobacillales</taxon>
        <taxon>Carnobacteriaceae</taxon>
        <taxon>Trichococcus</taxon>
    </lineage>
</organism>
<feature type="transmembrane region" description="Helical" evidence="6">
    <location>
        <begin position="170"/>
        <end position="190"/>
    </location>
</feature>
<evidence type="ECO:0000256" key="5">
    <source>
        <dbReference type="ARBA" id="ARBA00023136"/>
    </source>
</evidence>
<keyword evidence="5 6" id="KW-0472">Membrane</keyword>
<dbReference type="RefSeq" id="WP_108031908.1">
    <property type="nucleotide sequence ID" value="NZ_QAOM01000004.1"/>
</dbReference>
<dbReference type="SUPFAM" id="SSF103473">
    <property type="entry name" value="MFS general substrate transporter"/>
    <property type="match status" value="1"/>
</dbReference>
<feature type="transmembrane region" description="Helical" evidence="6">
    <location>
        <begin position="227"/>
        <end position="253"/>
    </location>
</feature>
<sequence>MSKTVSLKRLVPGLIIGPASWLGPYIAAVSLFLPTLIQYIDEENKIQLVALFSICAMVVAAISNMVAGYLSDRTRSRFGKRTPWLVGGAAAFMLSMILASMANNIPFLLASWMLGQVALNFIVAPMVAWLELAPENGKATASSAYGGLGMALGNNGFTIIAAMFLGQVRLGFIIFGILTFVGTLIAAIIVHEPSNLDEKIVVAEKKEKTSLKEAMAIFPSWSVGRDYYLALIGKLFQGVGNFTVTGYLLFIMTDFLGKGTADTQHAIQLINTIMLLFGLAMGFIAGPLADKYKVLKFPVGLSTISLGIGALSMFFLQNDVGILIYGFTAGLGMGIWNSLDNLLNLEVIPDKNRVAFFLGVYNLGNTLTQAIAPVLAAFVISQFSFSAIFIVSFVFSMIGGLSILSIKSVAR</sequence>
<comment type="subcellular location">
    <subcellularLocation>
        <location evidence="1">Cell membrane</location>
        <topology evidence="1">Multi-pass membrane protein</topology>
    </subcellularLocation>
</comment>
<evidence type="ECO:0000313" key="8">
    <source>
        <dbReference type="EMBL" id="PTQ85440.1"/>
    </source>
</evidence>
<keyword evidence="3 6" id="KW-0812">Transmembrane</keyword>
<dbReference type="Gene3D" id="1.20.1250.20">
    <property type="entry name" value="MFS general substrate transporter like domains"/>
    <property type="match status" value="2"/>
</dbReference>
<keyword evidence="4 6" id="KW-1133">Transmembrane helix</keyword>
<keyword evidence="9" id="KW-1185">Reference proteome</keyword>
<evidence type="ECO:0000256" key="4">
    <source>
        <dbReference type="ARBA" id="ARBA00022989"/>
    </source>
</evidence>
<protein>
    <submittedName>
        <fullName evidence="8">Na+/melibiose symporter-like transporter</fullName>
    </submittedName>
</protein>
<evidence type="ECO:0000259" key="7">
    <source>
        <dbReference type="PROSITE" id="PS50850"/>
    </source>
</evidence>
<feature type="transmembrane region" description="Helical" evidence="6">
    <location>
        <begin position="46"/>
        <end position="70"/>
    </location>
</feature>
<dbReference type="PANTHER" id="PTHR23528">
    <property type="match status" value="1"/>
</dbReference>
<proteinExistence type="predicted"/>
<evidence type="ECO:0000256" key="1">
    <source>
        <dbReference type="ARBA" id="ARBA00004651"/>
    </source>
</evidence>
<comment type="caution">
    <text evidence="8">The sequence shown here is derived from an EMBL/GenBank/DDBJ whole genome shotgun (WGS) entry which is preliminary data.</text>
</comment>
<evidence type="ECO:0000256" key="2">
    <source>
        <dbReference type="ARBA" id="ARBA00022448"/>
    </source>
</evidence>
<feature type="transmembrane region" description="Helical" evidence="6">
    <location>
        <begin position="144"/>
        <end position="164"/>
    </location>
</feature>
<dbReference type="OrthoDB" id="9764596at2"/>
<feature type="transmembrane region" description="Helical" evidence="6">
    <location>
        <begin position="265"/>
        <end position="285"/>
    </location>
</feature>
<reference evidence="8 9" key="1">
    <citation type="submission" date="2018-04" db="EMBL/GenBank/DDBJ databases">
        <title>Genomic Encyclopedia of Archaeal and Bacterial Type Strains, Phase II (KMG-II): from individual species to whole genera.</title>
        <authorList>
            <person name="Goeker M."/>
        </authorList>
    </citation>
    <scope>NUCLEOTIDE SEQUENCE [LARGE SCALE GENOMIC DNA]</scope>
    <source>
        <strain evidence="8 9">DSM 18806</strain>
    </source>
</reference>
<name>A0A2T5INS1_9LACT</name>
<feature type="transmembrane region" description="Helical" evidence="6">
    <location>
        <begin position="386"/>
        <end position="406"/>
    </location>
</feature>
<feature type="transmembrane region" description="Helical" evidence="6">
    <location>
        <begin position="297"/>
        <end position="316"/>
    </location>
</feature>
<dbReference type="Proteomes" id="UP000244161">
    <property type="component" value="Unassembled WGS sequence"/>
</dbReference>
<feature type="transmembrane region" description="Helical" evidence="6">
    <location>
        <begin position="82"/>
        <end position="102"/>
    </location>
</feature>
<dbReference type="EMBL" id="QAOM01000004">
    <property type="protein sequence ID" value="PTQ85440.1"/>
    <property type="molecule type" value="Genomic_DNA"/>
</dbReference>
<feature type="transmembrane region" description="Helical" evidence="6">
    <location>
        <begin position="355"/>
        <end position="380"/>
    </location>
</feature>
<dbReference type="PROSITE" id="PS50850">
    <property type="entry name" value="MFS"/>
    <property type="match status" value="1"/>
</dbReference>
<accession>A0A2T5INS1</accession>
<evidence type="ECO:0000313" key="9">
    <source>
        <dbReference type="Proteomes" id="UP000244161"/>
    </source>
</evidence>
<dbReference type="GO" id="GO:0022857">
    <property type="term" value="F:transmembrane transporter activity"/>
    <property type="evidence" value="ECO:0007669"/>
    <property type="project" value="InterPro"/>
</dbReference>
<dbReference type="GO" id="GO:0005886">
    <property type="term" value="C:plasma membrane"/>
    <property type="evidence" value="ECO:0007669"/>
    <property type="project" value="UniProtKB-SubCell"/>
</dbReference>
<keyword evidence="2" id="KW-0813">Transport</keyword>
<feature type="transmembrane region" description="Helical" evidence="6">
    <location>
        <begin position="21"/>
        <end position="40"/>
    </location>
</feature>
<evidence type="ECO:0000256" key="6">
    <source>
        <dbReference type="SAM" id="Phobius"/>
    </source>
</evidence>
<feature type="transmembrane region" description="Helical" evidence="6">
    <location>
        <begin position="322"/>
        <end position="343"/>
    </location>
</feature>
<dbReference type="Pfam" id="PF13347">
    <property type="entry name" value="MFS_2"/>
    <property type="match status" value="1"/>
</dbReference>
<dbReference type="InterPro" id="IPR036259">
    <property type="entry name" value="MFS_trans_sf"/>
</dbReference>
<dbReference type="PANTHER" id="PTHR23528:SF1">
    <property type="entry name" value="MAJOR FACILITATOR SUPERFAMILY (MFS) PROFILE DOMAIN-CONTAINING PROTEIN"/>
    <property type="match status" value="1"/>
</dbReference>